<protein>
    <submittedName>
        <fullName evidence="2">Small multi-drug export protein</fullName>
    </submittedName>
</protein>
<dbReference type="PANTHER" id="PTHR36007">
    <property type="entry name" value="TRANSPORT PROTEIN-RELATED"/>
    <property type="match status" value="1"/>
</dbReference>
<evidence type="ECO:0000313" key="2">
    <source>
        <dbReference type="EMBL" id="MSR92109.1"/>
    </source>
</evidence>
<dbReference type="RefSeq" id="WP_154532008.1">
    <property type="nucleotide sequence ID" value="NZ_VULX01000022.1"/>
</dbReference>
<keyword evidence="1" id="KW-0812">Transmembrane</keyword>
<evidence type="ECO:0000256" key="1">
    <source>
        <dbReference type="SAM" id="Phobius"/>
    </source>
</evidence>
<sequence>MAQSLINWFTNVLSFLPHEVVVFIISMIPILELRGGLVAAALFQIPMIKAIAICIIGNLIPVPFILWLITPIFRWMKSTKIFRPMVEKLEKKSMEKSDKIQKYEFLGLVLFVGIPLPGTGAWTGSLIAALLEIKPKKAFLAVCTGLILATAIMCFISYGIPFIIKML</sequence>
<name>A0A7X2MZT5_9CLOT</name>
<feature type="transmembrane region" description="Helical" evidence="1">
    <location>
        <begin position="50"/>
        <end position="69"/>
    </location>
</feature>
<keyword evidence="1" id="KW-0472">Membrane</keyword>
<reference evidence="2 3" key="1">
    <citation type="submission" date="2019-08" db="EMBL/GenBank/DDBJ databases">
        <title>In-depth cultivation of the pig gut microbiome towards novel bacterial diversity and tailored functional studies.</title>
        <authorList>
            <person name="Wylensek D."/>
            <person name="Hitch T.C.A."/>
            <person name="Clavel T."/>
        </authorList>
    </citation>
    <scope>NUCLEOTIDE SEQUENCE [LARGE SCALE GENOMIC DNA]</scope>
    <source>
        <strain evidence="2 3">WCA-383-APC-5B</strain>
    </source>
</reference>
<dbReference type="InterPro" id="IPR009577">
    <property type="entry name" value="Sm_multidrug_ex"/>
</dbReference>
<organism evidence="2 3">
    <name type="scientific">Inconstantimicrobium porci</name>
    <dbReference type="NCBI Taxonomy" id="2652291"/>
    <lineage>
        <taxon>Bacteria</taxon>
        <taxon>Bacillati</taxon>
        <taxon>Bacillota</taxon>
        <taxon>Clostridia</taxon>
        <taxon>Eubacteriales</taxon>
        <taxon>Clostridiaceae</taxon>
        <taxon>Inconstantimicrobium</taxon>
    </lineage>
</organism>
<comment type="caution">
    <text evidence="2">The sequence shown here is derived from an EMBL/GenBank/DDBJ whole genome shotgun (WGS) entry which is preliminary data.</text>
</comment>
<dbReference type="PANTHER" id="PTHR36007:SF2">
    <property type="entry name" value="TRANSPORT PROTEIN-RELATED"/>
    <property type="match status" value="1"/>
</dbReference>
<proteinExistence type="predicted"/>
<gene>
    <name evidence="2" type="ORF">FYJ33_12080</name>
</gene>
<keyword evidence="1" id="KW-1133">Transmembrane helix</keyword>
<dbReference type="Proteomes" id="UP000460287">
    <property type="component" value="Unassembled WGS sequence"/>
</dbReference>
<feature type="transmembrane region" description="Helical" evidence="1">
    <location>
        <begin position="138"/>
        <end position="164"/>
    </location>
</feature>
<feature type="transmembrane region" description="Helical" evidence="1">
    <location>
        <begin position="20"/>
        <end position="43"/>
    </location>
</feature>
<dbReference type="EMBL" id="VULX01000022">
    <property type="protein sequence ID" value="MSR92109.1"/>
    <property type="molecule type" value="Genomic_DNA"/>
</dbReference>
<evidence type="ECO:0000313" key="3">
    <source>
        <dbReference type="Proteomes" id="UP000460287"/>
    </source>
</evidence>
<accession>A0A7X2MZT5</accession>
<dbReference type="AlphaFoldDB" id="A0A7X2MZT5"/>
<feature type="transmembrane region" description="Helical" evidence="1">
    <location>
        <begin position="105"/>
        <end position="131"/>
    </location>
</feature>
<keyword evidence="3" id="KW-1185">Reference proteome</keyword>
<dbReference type="Pfam" id="PF06695">
    <property type="entry name" value="Sm_multidrug_ex"/>
    <property type="match status" value="1"/>
</dbReference>